<evidence type="ECO:0000313" key="13">
    <source>
        <dbReference type="Proteomes" id="UP000002190"/>
    </source>
</evidence>
<dbReference type="CDD" id="cd00342">
    <property type="entry name" value="gram_neg_porins"/>
    <property type="match status" value="1"/>
</dbReference>
<name>D5WJM7_PARAM</name>
<comment type="subunit">
    <text evidence="2">Homotrimer.</text>
</comment>
<dbReference type="GO" id="GO:0046930">
    <property type="term" value="C:pore complex"/>
    <property type="evidence" value="ECO:0007669"/>
    <property type="project" value="UniProtKB-KW"/>
</dbReference>
<feature type="domain" description="Porin" evidence="11">
    <location>
        <begin position="71"/>
        <end position="361"/>
    </location>
</feature>
<accession>D5WJM7</accession>
<dbReference type="GO" id="GO:0034220">
    <property type="term" value="P:monoatomic ion transmembrane transport"/>
    <property type="evidence" value="ECO:0007669"/>
    <property type="project" value="InterPro"/>
</dbReference>
<dbReference type="HOGENOM" id="CLU_038238_1_1_4"/>
<evidence type="ECO:0000256" key="2">
    <source>
        <dbReference type="ARBA" id="ARBA00011233"/>
    </source>
</evidence>
<dbReference type="Gene3D" id="2.40.160.10">
    <property type="entry name" value="Porin"/>
    <property type="match status" value="1"/>
</dbReference>
<evidence type="ECO:0000256" key="1">
    <source>
        <dbReference type="ARBA" id="ARBA00004571"/>
    </source>
</evidence>
<keyword evidence="3" id="KW-0813">Transport</keyword>
<dbReference type="STRING" id="640511.BC1002_4706"/>
<dbReference type="eggNOG" id="COG3203">
    <property type="taxonomic scope" value="Bacteria"/>
</dbReference>
<dbReference type="KEGG" id="bge:BC1002_4706"/>
<keyword evidence="10" id="KW-0998">Cell outer membrane</keyword>
<dbReference type="InterPro" id="IPR002299">
    <property type="entry name" value="Porin_Neis"/>
</dbReference>
<dbReference type="InterPro" id="IPR001702">
    <property type="entry name" value="Porin_Gram-ve"/>
</dbReference>
<evidence type="ECO:0000256" key="6">
    <source>
        <dbReference type="ARBA" id="ARBA00022729"/>
    </source>
</evidence>
<protein>
    <submittedName>
        <fullName evidence="12">Porin Gram-negative type</fullName>
    </submittedName>
</protein>
<dbReference type="InterPro" id="IPR033900">
    <property type="entry name" value="Gram_neg_porin_domain"/>
</dbReference>
<reference evidence="13" key="1">
    <citation type="submission" date="2010-04" db="EMBL/GenBank/DDBJ databases">
        <title>Complete sequence of chromosome 2 of Burkholderia sp. CCGE1002.</title>
        <authorList>
            <consortium name="US DOE Joint Genome Institute"/>
            <person name="Lucas S."/>
            <person name="Copeland A."/>
            <person name="Lapidus A."/>
            <person name="Cheng J.-F."/>
            <person name="Bruce D."/>
            <person name="Goodwin L."/>
            <person name="Pitluck S."/>
            <person name="Chertkov O."/>
            <person name="Detter J.C."/>
            <person name="Han C."/>
            <person name="Tapia R."/>
            <person name="Land M."/>
            <person name="Hauser L."/>
            <person name="Kyrpides N."/>
            <person name="Ovchinnikova G."/>
            <person name="Martinez-Romero E."/>
            <person name="Hernandez M.A.R."/>
            <person name="Tiedje J.M."/>
            <person name="Woyke T."/>
        </authorList>
    </citation>
    <scope>NUCLEOTIDE SEQUENCE [LARGE SCALE GENOMIC DNA]</scope>
    <source>
        <strain evidence="13">CCGE1002</strain>
    </source>
</reference>
<gene>
    <name evidence="12" type="ordered locus">BC1002_4706</name>
</gene>
<evidence type="ECO:0000256" key="8">
    <source>
        <dbReference type="ARBA" id="ARBA00023114"/>
    </source>
</evidence>
<evidence type="ECO:0000256" key="5">
    <source>
        <dbReference type="ARBA" id="ARBA00022692"/>
    </source>
</evidence>
<evidence type="ECO:0000256" key="7">
    <source>
        <dbReference type="ARBA" id="ARBA00023065"/>
    </source>
</evidence>
<dbReference type="InterPro" id="IPR050298">
    <property type="entry name" value="Gram-neg_bact_OMP"/>
</dbReference>
<dbReference type="PANTHER" id="PTHR34501">
    <property type="entry name" value="PROTEIN YDDL-RELATED"/>
    <property type="match status" value="1"/>
</dbReference>
<dbReference type="PRINTS" id="PR00184">
    <property type="entry name" value="NEISSPPORIN"/>
</dbReference>
<evidence type="ECO:0000256" key="9">
    <source>
        <dbReference type="ARBA" id="ARBA00023136"/>
    </source>
</evidence>
<evidence type="ECO:0000259" key="11">
    <source>
        <dbReference type="Pfam" id="PF13609"/>
    </source>
</evidence>
<keyword evidence="7" id="KW-0406">Ion transport</keyword>
<dbReference type="GO" id="GO:0009279">
    <property type="term" value="C:cell outer membrane"/>
    <property type="evidence" value="ECO:0007669"/>
    <property type="project" value="UniProtKB-SubCell"/>
</dbReference>
<evidence type="ECO:0000313" key="12">
    <source>
        <dbReference type="EMBL" id="ADG18672.1"/>
    </source>
</evidence>
<evidence type="ECO:0000256" key="10">
    <source>
        <dbReference type="ARBA" id="ARBA00023237"/>
    </source>
</evidence>
<dbReference type="EMBL" id="CP002014">
    <property type="protein sequence ID" value="ADG18672.1"/>
    <property type="molecule type" value="Genomic_DNA"/>
</dbReference>
<evidence type="ECO:0000256" key="4">
    <source>
        <dbReference type="ARBA" id="ARBA00022452"/>
    </source>
</evidence>
<dbReference type="PANTHER" id="PTHR34501:SF9">
    <property type="entry name" value="MAJOR OUTER MEMBRANE PROTEIN P.IA"/>
    <property type="match status" value="1"/>
</dbReference>
<keyword evidence="9" id="KW-0472">Membrane</keyword>
<dbReference type="Pfam" id="PF13609">
    <property type="entry name" value="Porin_4"/>
    <property type="match status" value="1"/>
</dbReference>
<keyword evidence="4" id="KW-1134">Transmembrane beta strand</keyword>
<dbReference type="InterPro" id="IPR023614">
    <property type="entry name" value="Porin_dom_sf"/>
</dbReference>
<dbReference type="SUPFAM" id="SSF56935">
    <property type="entry name" value="Porins"/>
    <property type="match status" value="1"/>
</dbReference>
<sequence>MGSLERGKFARGISDRCVLGDLILRHVMACLLNTVREALTISVGVTAAWIGGALLFYAHGAAAVTDIDTGAGAASGIHTGFVSLYGVIDTSVEITDPGSGWVARMDSGAYRGSRVGLHGAEPLGGGNAIVFTLENGFSSTDGSLQVPGSIFNRQAWIGASGGWGELRFGRQYSPIYIPFKGDLDAFGAGTIASGLNNLSKITPYANNAVAYLSPRIAGFSATLMMAMRDPSGKDGNGIDGYYVTASYRLDRLHLLYARQQTHGAGALRANLGGANYAFGKLRVWLSFFNGDGGAPVYHGAGGSLSAQYSFSTNARASLGYAHVRDYTTPGGSADQFSAALEYSMSPTLLLYFSAAYLANHDDSSFTLRGVNVTGLPVAYPGAPVAGVQFGVIERF</sequence>
<dbReference type="Proteomes" id="UP000002190">
    <property type="component" value="Chromosome 2"/>
</dbReference>
<keyword evidence="5" id="KW-0812">Transmembrane</keyword>
<comment type="subcellular location">
    <subcellularLocation>
        <location evidence="1">Cell outer membrane</location>
        <topology evidence="1">Multi-pass membrane protein</topology>
    </subcellularLocation>
</comment>
<organism evidence="12 13">
    <name type="scientific">Paraburkholderia atlantica</name>
    <dbReference type="NCBI Taxonomy" id="2654982"/>
    <lineage>
        <taxon>Bacteria</taxon>
        <taxon>Pseudomonadati</taxon>
        <taxon>Pseudomonadota</taxon>
        <taxon>Betaproteobacteria</taxon>
        <taxon>Burkholderiales</taxon>
        <taxon>Burkholderiaceae</taxon>
        <taxon>Paraburkholderia</taxon>
    </lineage>
</organism>
<dbReference type="PRINTS" id="PR00182">
    <property type="entry name" value="ECOLNEIPORIN"/>
</dbReference>
<proteinExistence type="predicted"/>
<dbReference type="AlphaFoldDB" id="D5WJM7"/>
<dbReference type="GO" id="GO:0015288">
    <property type="term" value="F:porin activity"/>
    <property type="evidence" value="ECO:0007669"/>
    <property type="project" value="UniProtKB-KW"/>
</dbReference>
<evidence type="ECO:0000256" key="3">
    <source>
        <dbReference type="ARBA" id="ARBA00022448"/>
    </source>
</evidence>
<keyword evidence="8" id="KW-0626">Porin</keyword>
<keyword evidence="6" id="KW-0732">Signal</keyword>
<reference evidence="12 13" key="2">
    <citation type="journal article" date="2012" name="J. Bacteriol.">
        <title>Genome Sequences of Burkholderia sp. Strains CCGE1002 and H160, Isolated from Legume Nodules in Mexico and Brazil.</title>
        <authorList>
            <person name="Ormeno-Orrillo E."/>
            <person name="Rogel M.A."/>
            <person name="Chueire L.M."/>
            <person name="Tiedje J.M."/>
            <person name="Martinez-Romero E."/>
            <person name="Hungria M."/>
        </authorList>
    </citation>
    <scope>NUCLEOTIDE SEQUENCE [LARGE SCALE GENOMIC DNA]</scope>
    <source>
        <strain evidence="12 13">CCGE1002</strain>
    </source>
</reference>